<reference evidence="3" key="1">
    <citation type="journal article" date="2019" name="Curr. Biol.">
        <title>Genome Sequence of Striga asiatica Provides Insight into the Evolution of Plant Parasitism.</title>
        <authorList>
            <person name="Yoshida S."/>
            <person name="Kim S."/>
            <person name="Wafula E.K."/>
            <person name="Tanskanen J."/>
            <person name="Kim Y.M."/>
            <person name="Honaas L."/>
            <person name="Yang Z."/>
            <person name="Spallek T."/>
            <person name="Conn C.E."/>
            <person name="Ichihashi Y."/>
            <person name="Cheong K."/>
            <person name="Cui S."/>
            <person name="Der J.P."/>
            <person name="Gundlach H."/>
            <person name="Jiao Y."/>
            <person name="Hori C."/>
            <person name="Ishida J.K."/>
            <person name="Kasahara H."/>
            <person name="Kiba T."/>
            <person name="Kim M.S."/>
            <person name="Koo N."/>
            <person name="Laohavisit A."/>
            <person name="Lee Y.H."/>
            <person name="Lumba S."/>
            <person name="McCourt P."/>
            <person name="Mortimer J.C."/>
            <person name="Mutuku J.M."/>
            <person name="Nomura T."/>
            <person name="Sasaki-Sekimoto Y."/>
            <person name="Seto Y."/>
            <person name="Wang Y."/>
            <person name="Wakatake T."/>
            <person name="Sakakibara H."/>
            <person name="Demura T."/>
            <person name="Yamaguchi S."/>
            <person name="Yoneyama K."/>
            <person name="Manabe R.I."/>
            <person name="Nelson D.C."/>
            <person name="Schulman A.H."/>
            <person name="Timko M.P."/>
            <person name="dePamphilis C.W."/>
            <person name="Choi D."/>
            <person name="Shirasu K."/>
        </authorList>
    </citation>
    <scope>NUCLEOTIDE SEQUENCE [LARGE SCALE GENOMIC DNA]</scope>
    <source>
        <strain evidence="3">cv. UVA1</strain>
    </source>
</reference>
<dbReference type="GO" id="GO:0016787">
    <property type="term" value="F:hydrolase activity"/>
    <property type="evidence" value="ECO:0007669"/>
    <property type="project" value="UniProtKB-KW"/>
</dbReference>
<feature type="region of interest" description="Disordered" evidence="1">
    <location>
        <begin position="97"/>
        <end position="120"/>
    </location>
</feature>
<protein>
    <submittedName>
        <fullName evidence="2">Alpha/beta hydrolase</fullName>
    </submittedName>
</protein>
<keyword evidence="2" id="KW-0378">Hydrolase</keyword>
<comment type="caution">
    <text evidence="2">The sequence shown here is derived from an EMBL/GenBank/DDBJ whole genome shotgun (WGS) entry which is preliminary data.</text>
</comment>
<name>A0A5A7Q0D9_STRAF</name>
<accession>A0A5A7Q0D9</accession>
<proteinExistence type="predicted"/>
<evidence type="ECO:0000313" key="3">
    <source>
        <dbReference type="Proteomes" id="UP000325081"/>
    </source>
</evidence>
<dbReference type="EMBL" id="BKCP01005461">
    <property type="protein sequence ID" value="GER38282.1"/>
    <property type="molecule type" value="Genomic_DNA"/>
</dbReference>
<dbReference type="AlphaFoldDB" id="A0A5A7Q0D9"/>
<evidence type="ECO:0000256" key="1">
    <source>
        <dbReference type="SAM" id="MobiDB-lite"/>
    </source>
</evidence>
<organism evidence="2 3">
    <name type="scientific">Striga asiatica</name>
    <name type="common">Asiatic witchweed</name>
    <name type="synonym">Buchnera asiatica</name>
    <dbReference type="NCBI Taxonomy" id="4170"/>
    <lineage>
        <taxon>Eukaryota</taxon>
        <taxon>Viridiplantae</taxon>
        <taxon>Streptophyta</taxon>
        <taxon>Embryophyta</taxon>
        <taxon>Tracheophyta</taxon>
        <taxon>Spermatophyta</taxon>
        <taxon>Magnoliopsida</taxon>
        <taxon>eudicotyledons</taxon>
        <taxon>Gunneridae</taxon>
        <taxon>Pentapetalae</taxon>
        <taxon>asterids</taxon>
        <taxon>lamiids</taxon>
        <taxon>Lamiales</taxon>
        <taxon>Orobanchaceae</taxon>
        <taxon>Buchnereae</taxon>
        <taxon>Striga</taxon>
    </lineage>
</organism>
<keyword evidence="3" id="KW-1185">Reference proteome</keyword>
<dbReference type="Proteomes" id="UP000325081">
    <property type="component" value="Unassembled WGS sequence"/>
</dbReference>
<evidence type="ECO:0000313" key="2">
    <source>
        <dbReference type="EMBL" id="GER38282.1"/>
    </source>
</evidence>
<sequence length="178" mass="20179">MAVLNSNENRGAIIRPTSGTGLSLKVPTLSPSVFYPNRERTQSSIENLWRYKYLDWECSHSQNIGTSSRKKFPLGGKSGFWVHRRYRLQCHGVSKYKKGNRKIPNDQSHASTSRRWDRNLGAKSEEGENGILFCLRTSGSWPKLELRGLPGLEMTLGSETSRKTDSAWKIPLGRKRIG</sequence>
<gene>
    <name evidence="2" type="ORF">STAS_14779</name>
</gene>